<dbReference type="EMBL" id="JAGFNK010000252">
    <property type="protein sequence ID" value="KAI9455372.1"/>
    <property type="molecule type" value="Genomic_DNA"/>
</dbReference>
<dbReference type="Proteomes" id="UP001207468">
    <property type="component" value="Unassembled WGS sequence"/>
</dbReference>
<organism evidence="1 2">
    <name type="scientific">Russula earlei</name>
    <dbReference type="NCBI Taxonomy" id="71964"/>
    <lineage>
        <taxon>Eukaryota</taxon>
        <taxon>Fungi</taxon>
        <taxon>Dikarya</taxon>
        <taxon>Basidiomycota</taxon>
        <taxon>Agaricomycotina</taxon>
        <taxon>Agaricomycetes</taxon>
        <taxon>Russulales</taxon>
        <taxon>Russulaceae</taxon>
        <taxon>Russula</taxon>
    </lineage>
</organism>
<evidence type="ECO:0000313" key="2">
    <source>
        <dbReference type="Proteomes" id="UP001207468"/>
    </source>
</evidence>
<name>A0ACC0TZZ5_9AGAM</name>
<sequence>MNEMRTRLNTTSNARVSTNYEADVRTQPSQAEPRQGEPQSAAQSQSISEVVPNSEMVHRPPPIDCGSRGLNSNGETGEICMIGDFDSRANALWSLYGKEAKGHDESQIQTLKDDMDGVLIFAGLFSAVLTGFTIDSKQALKPSPSDQMVYYLQQNVAMLSQISRQVSFLAPQLVIPTTPPPPFPTSNPSSSDIRVNAFWFMALGFSLSAALLAILVQQWVRDYMHVFQRYGDPLKSARIRQFLYEGSEGWYMPIVAEAVPGLLHISLFLFFIGLGDSVMNINTTVGLSTTIPIGICGLLYLFYTFASVIYPQAPYQNSFSGFIWYGMQKLRWRKYQDRDGKRKPVSTNMVQGQLQLAMEGTEERLTRDARSIRWLLDNLTEDAEIEALVKAMPGSFNEEWGAKVWKKVSTFSRYENNGNDTNEFVVGPLAHTNDQSVTPVVTLPSTRFHVPNLFGSILRLVSACTASRPTTNTGILVPALHSHNTHLSVVTTSAERNVVYELSRHIARLFEASKNCSVYEGDTSLVW</sequence>
<reference evidence="1" key="1">
    <citation type="submission" date="2021-03" db="EMBL/GenBank/DDBJ databases">
        <title>Evolutionary priming and transition to the ectomycorrhizal habit in an iconic lineage of mushroom-forming fungi: is preadaptation a requirement?</title>
        <authorList>
            <consortium name="DOE Joint Genome Institute"/>
            <person name="Looney B.P."/>
            <person name="Miyauchi S."/>
            <person name="Morin E."/>
            <person name="Drula E."/>
            <person name="Courty P.E."/>
            <person name="Chicoki N."/>
            <person name="Fauchery L."/>
            <person name="Kohler A."/>
            <person name="Kuo A."/>
            <person name="LaButti K."/>
            <person name="Pangilinan J."/>
            <person name="Lipzen A."/>
            <person name="Riley R."/>
            <person name="Andreopoulos W."/>
            <person name="He G."/>
            <person name="Johnson J."/>
            <person name="Barry K.W."/>
            <person name="Grigoriev I.V."/>
            <person name="Nagy L."/>
            <person name="Hibbett D."/>
            <person name="Henrissat B."/>
            <person name="Matheny P.B."/>
            <person name="Labbe J."/>
            <person name="Martin A.F."/>
        </authorList>
    </citation>
    <scope>NUCLEOTIDE SEQUENCE</scope>
    <source>
        <strain evidence="1">BPL698</strain>
    </source>
</reference>
<accession>A0ACC0TZZ5</accession>
<proteinExistence type="predicted"/>
<comment type="caution">
    <text evidence="1">The sequence shown here is derived from an EMBL/GenBank/DDBJ whole genome shotgun (WGS) entry which is preliminary data.</text>
</comment>
<protein>
    <submittedName>
        <fullName evidence="1">Uncharacterized protein</fullName>
    </submittedName>
</protein>
<keyword evidence="2" id="KW-1185">Reference proteome</keyword>
<evidence type="ECO:0000313" key="1">
    <source>
        <dbReference type="EMBL" id="KAI9455372.1"/>
    </source>
</evidence>
<gene>
    <name evidence="1" type="ORF">F5148DRAFT_393032</name>
</gene>